<feature type="chain" id="PRO_5046079165" evidence="12">
    <location>
        <begin position="23"/>
        <end position="1001"/>
    </location>
</feature>
<dbReference type="NCBIfam" id="TIGR04056">
    <property type="entry name" value="OMP_RagA_SusC"/>
    <property type="match status" value="1"/>
</dbReference>
<evidence type="ECO:0000313" key="16">
    <source>
        <dbReference type="Proteomes" id="UP001250656"/>
    </source>
</evidence>
<evidence type="ECO:0000256" key="9">
    <source>
        <dbReference type="ARBA" id="ARBA00023237"/>
    </source>
</evidence>
<evidence type="ECO:0000256" key="6">
    <source>
        <dbReference type="ARBA" id="ARBA00023077"/>
    </source>
</evidence>
<comment type="similarity">
    <text evidence="10 11">Belongs to the TonB-dependent receptor family.</text>
</comment>
<dbReference type="SUPFAM" id="SSF56935">
    <property type="entry name" value="Porins"/>
    <property type="match status" value="1"/>
</dbReference>
<dbReference type="RefSeq" id="WP_314014854.1">
    <property type="nucleotide sequence ID" value="NZ_JAVTTP010000001.1"/>
</dbReference>
<organism evidence="15 16">
    <name type="scientific">Pricia mediterranea</name>
    <dbReference type="NCBI Taxonomy" id="3076079"/>
    <lineage>
        <taxon>Bacteria</taxon>
        <taxon>Pseudomonadati</taxon>
        <taxon>Bacteroidota</taxon>
        <taxon>Flavobacteriia</taxon>
        <taxon>Flavobacteriales</taxon>
        <taxon>Flavobacteriaceae</taxon>
        <taxon>Pricia</taxon>
    </lineage>
</organism>
<dbReference type="EMBL" id="JAVTTP010000001">
    <property type="protein sequence ID" value="MDT7829127.1"/>
    <property type="molecule type" value="Genomic_DNA"/>
</dbReference>
<dbReference type="PROSITE" id="PS52016">
    <property type="entry name" value="TONB_DEPENDENT_REC_3"/>
    <property type="match status" value="1"/>
</dbReference>
<comment type="subcellular location">
    <subcellularLocation>
        <location evidence="1 10">Cell outer membrane</location>
        <topology evidence="1 10">Multi-pass membrane protein</topology>
    </subcellularLocation>
</comment>
<dbReference type="InterPro" id="IPR000531">
    <property type="entry name" value="Beta-barrel_TonB"/>
</dbReference>
<dbReference type="InterPro" id="IPR036942">
    <property type="entry name" value="Beta-barrel_TonB_sf"/>
</dbReference>
<evidence type="ECO:0000256" key="3">
    <source>
        <dbReference type="ARBA" id="ARBA00022452"/>
    </source>
</evidence>
<sequence length="1001" mass="108387">MRPTLFKSVLSALFLMLPILIAAQGTITGKVTATADGLPLPAVNVVVKGTTVGTTTDFDGNYEITVDDFPAILVFSSLGYANQEVEVNSAREVNVALDESATGLDEVVVTGLATSVKRSNSANAVASVSAEELTGRTPPSTIDGALYGKFPGAIVNSNSGAPGGGISVKLRGATSITGNTQPLYIVDGVYIDNSSIPGGLNVVSEAAGQGSDSNQDNPSNRIADINPEDIANIEILKGASAAAIYGSRAAAGVVIITTKKGKAGETQFKFSQSTGFSQAINLYGLRNYTEDRVFDFFYSPSDNPADDQASREAANAQVDLFTQARSSGNLIDYEKEIFGEKGLISITNFSMSGGGEKTRFFSGITYNNENGIVKNTGYEKTSLRLNLEHRATDYLKLSLSSNYIYSSSDRGFYNNDNTGTTIGVALVSTYPWYDLFPNADGVYPDYDLGASNILQTRDLVTNNEKINRVIMGGTANLDIYKAEKSTLELILRGGLDFYQLQTRAIFPKELQFQKPSNGGRNGVSVQGETINKNYNLSGFLVHNFFTENNINFRTQAGLTNEFFDRNTDLITATGLVASETNVDQAANTGVDQTRVRQEDAGFFVQEEVNFQDKVIATVGLRGDKSSNNGNANKLAYYPKASLAVSLNEFGFWNENSVWNQFKLRVAYGEAGNFPPSGALFTSYNAFSTDGILGISLRGIRGDSDLKSERQKELEFGTDLSFFGGRLGLTGTYYIKSVDDLVLLASLEPSTGYTQQYVNAGSLQNKGVEISLNAVPFTTENFHWDFGINFFKNNSEITELNVPAYNTGAFGAGLGSYRLEEGKSATQIVGSYPDGLRVIGDGEPDFQMGFNNNLNYKNLQLTFLWQWKQGGDNINLTNLLSDLNGTSADYDDITLDPAGETVNGKFRPNANAEVFVQDASYVRLREIGLYYIMDSKMMPNAFGDTIESIKFGLSGSNLINIFDYNGYDPEVSNFGGGTIFTGVDVTPFPSSKKYMFNVAINF</sequence>
<reference evidence="15 16" key="1">
    <citation type="submission" date="2023-09" db="EMBL/GenBank/DDBJ databases">
        <title>Novel taxa isolated from Blanes Bay.</title>
        <authorList>
            <person name="Rey-Velasco X."/>
            <person name="Lucena T."/>
        </authorList>
    </citation>
    <scope>NUCLEOTIDE SEQUENCE [LARGE SCALE GENOMIC DNA]</scope>
    <source>
        <strain evidence="15 16">S334</strain>
    </source>
</reference>
<dbReference type="Gene3D" id="2.60.40.1120">
    <property type="entry name" value="Carboxypeptidase-like, regulatory domain"/>
    <property type="match status" value="1"/>
</dbReference>
<dbReference type="Proteomes" id="UP001250656">
    <property type="component" value="Unassembled WGS sequence"/>
</dbReference>
<evidence type="ECO:0000256" key="8">
    <source>
        <dbReference type="ARBA" id="ARBA00023170"/>
    </source>
</evidence>
<keyword evidence="8" id="KW-0675">Receptor</keyword>
<keyword evidence="5 12" id="KW-0732">Signal</keyword>
<evidence type="ECO:0000259" key="14">
    <source>
        <dbReference type="Pfam" id="PF07715"/>
    </source>
</evidence>
<evidence type="ECO:0000256" key="1">
    <source>
        <dbReference type="ARBA" id="ARBA00004571"/>
    </source>
</evidence>
<feature type="domain" description="TonB-dependent receptor plug" evidence="14">
    <location>
        <begin position="119"/>
        <end position="253"/>
    </location>
</feature>
<keyword evidence="9 10" id="KW-0998">Cell outer membrane</keyword>
<accession>A0ABU3L6P9</accession>
<evidence type="ECO:0000256" key="5">
    <source>
        <dbReference type="ARBA" id="ARBA00022729"/>
    </source>
</evidence>
<dbReference type="InterPro" id="IPR023996">
    <property type="entry name" value="TonB-dep_OMP_SusC/RagA"/>
</dbReference>
<comment type="caution">
    <text evidence="15">The sequence shown here is derived from an EMBL/GenBank/DDBJ whole genome shotgun (WGS) entry which is preliminary data.</text>
</comment>
<dbReference type="Pfam" id="PF07715">
    <property type="entry name" value="Plug"/>
    <property type="match status" value="1"/>
</dbReference>
<gene>
    <name evidence="15" type="ORF">RQM65_10665</name>
</gene>
<keyword evidence="16" id="KW-1185">Reference proteome</keyword>
<dbReference type="PANTHER" id="PTHR30069:SF29">
    <property type="entry name" value="HEMOGLOBIN AND HEMOGLOBIN-HAPTOGLOBIN-BINDING PROTEIN 1-RELATED"/>
    <property type="match status" value="1"/>
</dbReference>
<dbReference type="InterPro" id="IPR023997">
    <property type="entry name" value="TonB-dep_OMP_SusC/RagA_CS"/>
</dbReference>
<protein>
    <submittedName>
        <fullName evidence="15">SusC/RagA family TonB-linked outer membrane protein</fullName>
    </submittedName>
</protein>
<dbReference type="Gene3D" id="2.170.130.10">
    <property type="entry name" value="TonB-dependent receptor, plug domain"/>
    <property type="match status" value="1"/>
</dbReference>
<dbReference type="InterPro" id="IPR037066">
    <property type="entry name" value="Plug_dom_sf"/>
</dbReference>
<evidence type="ECO:0000256" key="4">
    <source>
        <dbReference type="ARBA" id="ARBA00022692"/>
    </source>
</evidence>
<dbReference type="Gene3D" id="2.40.170.20">
    <property type="entry name" value="TonB-dependent receptor, beta-barrel domain"/>
    <property type="match status" value="1"/>
</dbReference>
<evidence type="ECO:0000256" key="2">
    <source>
        <dbReference type="ARBA" id="ARBA00022448"/>
    </source>
</evidence>
<dbReference type="Pfam" id="PF00593">
    <property type="entry name" value="TonB_dep_Rec_b-barrel"/>
    <property type="match status" value="1"/>
</dbReference>
<dbReference type="NCBIfam" id="TIGR04057">
    <property type="entry name" value="SusC_RagA_signa"/>
    <property type="match status" value="1"/>
</dbReference>
<keyword evidence="7 10" id="KW-0472">Membrane</keyword>
<keyword evidence="2 10" id="KW-0813">Transport</keyword>
<evidence type="ECO:0000256" key="10">
    <source>
        <dbReference type="PROSITE-ProRule" id="PRU01360"/>
    </source>
</evidence>
<keyword evidence="3 10" id="KW-1134">Transmembrane beta strand</keyword>
<dbReference type="Pfam" id="PF13715">
    <property type="entry name" value="CarbopepD_reg_2"/>
    <property type="match status" value="1"/>
</dbReference>
<dbReference type="PANTHER" id="PTHR30069">
    <property type="entry name" value="TONB-DEPENDENT OUTER MEMBRANE RECEPTOR"/>
    <property type="match status" value="1"/>
</dbReference>
<keyword evidence="4 10" id="KW-0812">Transmembrane</keyword>
<evidence type="ECO:0000259" key="13">
    <source>
        <dbReference type="Pfam" id="PF00593"/>
    </source>
</evidence>
<name>A0ABU3L6P9_9FLAO</name>
<proteinExistence type="inferred from homology"/>
<keyword evidence="6 11" id="KW-0798">TonB box</keyword>
<dbReference type="InterPro" id="IPR039426">
    <property type="entry name" value="TonB-dep_rcpt-like"/>
</dbReference>
<evidence type="ECO:0000256" key="12">
    <source>
        <dbReference type="SAM" id="SignalP"/>
    </source>
</evidence>
<feature type="signal peptide" evidence="12">
    <location>
        <begin position="1"/>
        <end position="22"/>
    </location>
</feature>
<evidence type="ECO:0000313" key="15">
    <source>
        <dbReference type="EMBL" id="MDT7829127.1"/>
    </source>
</evidence>
<feature type="domain" description="TonB-dependent receptor-like beta-barrel" evidence="13">
    <location>
        <begin position="491"/>
        <end position="904"/>
    </location>
</feature>
<dbReference type="SUPFAM" id="SSF49464">
    <property type="entry name" value="Carboxypeptidase regulatory domain-like"/>
    <property type="match status" value="1"/>
</dbReference>
<dbReference type="InterPro" id="IPR012910">
    <property type="entry name" value="Plug_dom"/>
</dbReference>
<dbReference type="InterPro" id="IPR008969">
    <property type="entry name" value="CarboxyPept-like_regulatory"/>
</dbReference>
<evidence type="ECO:0000256" key="11">
    <source>
        <dbReference type="RuleBase" id="RU003357"/>
    </source>
</evidence>
<evidence type="ECO:0000256" key="7">
    <source>
        <dbReference type="ARBA" id="ARBA00023136"/>
    </source>
</evidence>